<gene>
    <name evidence="3" type="primary">LOC123730934</name>
</gene>
<feature type="compositionally biased region" description="Basic and acidic residues" evidence="1">
    <location>
        <begin position="34"/>
        <end position="47"/>
    </location>
</feature>
<feature type="region of interest" description="Disordered" evidence="1">
    <location>
        <begin position="1"/>
        <end position="90"/>
    </location>
</feature>
<evidence type="ECO:0000256" key="1">
    <source>
        <dbReference type="SAM" id="MobiDB-lite"/>
    </source>
</evidence>
<evidence type="ECO:0000313" key="2">
    <source>
        <dbReference type="Proteomes" id="UP001652741"/>
    </source>
</evidence>
<dbReference type="GeneID" id="123730934"/>
<feature type="compositionally biased region" description="Gly residues" evidence="1">
    <location>
        <begin position="78"/>
        <end position="88"/>
    </location>
</feature>
<reference evidence="3" key="1">
    <citation type="submission" date="2025-08" db="UniProtKB">
        <authorList>
            <consortium name="RefSeq"/>
        </authorList>
    </citation>
    <scope>IDENTIFICATION</scope>
</reference>
<dbReference type="RefSeq" id="XP_045565520.1">
    <property type="nucleotide sequence ID" value="XM_045709564.1"/>
</dbReference>
<name>A0ABM3E392_SALSA</name>
<keyword evidence="2" id="KW-1185">Reference proteome</keyword>
<protein>
    <submittedName>
        <fullName evidence="3">Uncharacterized protein isoform X2</fullName>
    </submittedName>
</protein>
<dbReference type="Proteomes" id="UP001652741">
    <property type="component" value="Chromosome ssa27"/>
</dbReference>
<sequence length="141" mass="14894">MLVRKRKQNAENGDGPPKHKPPPPVKTGSSTEMLNKHVTDPVTKEVTETQPLSKVYYETSGEPVTDLDACDDDDDNTRGGGAANGGGPAVLEDSIQYADIDDTLNDGALPPYSGADGHHVDEPPSTTVARGESFVSAAMYV</sequence>
<proteinExistence type="predicted"/>
<organism evidence="2 3">
    <name type="scientific">Salmo salar</name>
    <name type="common">Atlantic salmon</name>
    <dbReference type="NCBI Taxonomy" id="8030"/>
    <lineage>
        <taxon>Eukaryota</taxon>
        <taxon>Metazoa</taxon>
        <taxon>Chordata</taxon>
        <taxon>Craniata</taxon>
        <taxon>Vertebrata</taxon>
        <taxon>Euteleostomi</taxon>
        <taxon>Actinopterygii</taxon>
        <taxon>Neopterygii</taxon>
        <taxon>Teleostei</taxon>
        <taxon>Protacanthopterygii</taxon>
        <taxon>Salmoniformes</taxon>
        <taxon>Salmonidae</taxon>
        <taxon>Salmoninae</taxon>
        <taxon>Salmo</taxon>
    </lineage>
</organism>
<evidence type="ECO:0000313" key="3">
    <source>
        <dbReference type="RefSeq" id="XP_045565520.1"/>
    </source>
</evidence>
<accession>A0ABM3E392</accession>
<feature type="region of interest" description="Disordered" evidence="1">
    <location>
        <begin position="105"/>
        <end position="131"/>
    </location>
</feature>